<accession>A0A5B7GKJ4</accession>
<protein>
    <submittedName>
        <fullName evidence="3">Uncharacterized protein</fullName>
    </submittedName>
</protein>
<reference evidence="3 4" key="1">
    <citation type="submission" date="2019-05" db="EMBL/GenBank/DDBJ databases">
        <title>Another draft genome of Portunus trituberculatus and its Hox gene families provides insights of decapod evolution.</title>
        <authorList>
            <person name="Jeong J.-H."/>
            <person name="Song I."/>
            <person name="Kim S."/>
            <person name="Choi T."/>
            <person name="Kim D."/>
            <person name="Ryu S."/>
            <person name="Kim W."/>
        </authorList>
    </citation>
    <scope>NUCLEOTIDE SEQUENCE [LARGE SCALE GENOMIC DNA]</scope>
    <source>
        <tissue evidence="3">Muscle</tissue>
    </source>
</reference>
<keyword evidence="2" id="KW-0812">Transmembrane</keyword>
<dbReference type="Proteomes" id="UP000324222">
    <property type="component" value="Unassembled WGS sequence"/>
</dbReference>
<gene>
    <name evidence="3" type="ORF">E2C01_052005</name>
</gene>
<feature type="region of interest" description="Disordered" evidence="1">
    <location>
        <begin position="83"/>
        <end position="142"/>
    </location>
</feature>
<feature type="compositionally biased region" description="Basic and acidic residues" evidence="1">
    <location>
        <begin position="133"/>
        <end position="142"/>
    </location>
</feature>
<dbReference type="OrthoDB" id="6378136at2759"/>
<evidence type="ECO:0000313" key="3">
    <source>
        <dbReference type="EMBL" id="MPC58013.1"/>
    </source>
</evidence>
<name>A0A5B7GKJ4_PORTR</name>
<proteinExistence type="predicted"/>
<evidence type="ECO:0000313" key="4">
    <source>
        <dbReference type="Proteomes" id="UP000324222"/>
    </source>
</evidence>
<keyword evidence="2" id="KW-0472">Membrane</keyword>
<dbReference type="EMBL" id="VSRR010015280">
    <property type="protein sequence ID" value="MPC58013.1"/>
    <property type="molecule type" value="Genomic_DNA"/>
</dbReference>
<keyword evidence="2" id="KW-1133">Transmembrane helix</keyword>
<sequence>MAERLARYRWLPPCAQYASSANNVQWLPCVRRFIAWSGFQQVVSYWLKIVALTCVYPLVLLTARPRDVWPPLMATLRRLSQWQEGGGGPCRWQRRGQGAAEQQDVRLSSLDAHPPSDKNASFKLSRPPSPSNGDKDASVTRL</sequence>
<comment type="caution">
    <text evidence="3">The sequence shown here is derived from an EMBL/GenBank/DDBJ whole genome shotgun (WGS) entry which is preliminary data.</text>
</comment>
<evidence type="ECO:0000256" key="2">
    <source>
        <dbReference type="SAM" id="Phobius"/>
    </source>
</evidence>
<dbReference type="AlphaFoldDB" id="A0A5B7GKJ4"/>
<feature type="transmembrane region" description="Helical" evidence="2">
    <location>
        <begin position="45"/>
        <end position="63"/>
    </location>
</feature>
<keyword evidence="4" id="KW-1185">Reference proteome</keyword>
<evidence type="ECO:0000256" key="1">
    <source>
        <dbReference type="SAM" id="MobiDB-lite"/>
    </source>
</evidence>
<organism evidence="3 4">
    <name type="scientific">Portunus trituberculatus</name>
    <name type="common">Swimming crab</name>
    <name type="synonym">Neptunus trituberculatus</name>
    <dbReference type="NCBI Taxonomy" id="210409"/>
    <lineage>
        <taxon>Eukaryota</taxon>
        <taxon>Metazoa</taxon>
        <taxon>Ecdysozoa</taxon>
        <taxon>Arthropoda</taxon>
        <taxon>Crustacea</taxon>
        <taxon>Multicrustacea</taxon>
        <taxon>Malacostraca</taxon>
        <taxon>Eumalacostraca</taxon>
        <taxon>Eucarida</taxon>
        <taxon>Decapoda</taxon>
        <taxon>Pleocyemata</taxon>
        <taxon>Brachyura</taxon>
        <taxon>Eubrachyura</taxon>
        <taxon>Portunoidea</taxon>
        <taxon>Portunidae</taxon>
        <taxon>Portuninae</taxon>
        <taxon>Portunus</taxon>
    </lineage>
</organism>